<dbReference type="SUPFAM" id="SSF46785">
    <property type="entry name" value="Winged helix' DNA-binding domain"/>
    <property type="match status" value="1"/>
</dbReference>
<dbReference type="InterPro" id="IPR011991">
    <property type="entry name" value="ArsR-like_HTH"/>
</dbReference>
<evidence type="ECO:0000256" key="1">
    <source>
        <dbReference type="ARBA" id="ARBA00023015"/>
    </source>
</evidence>
<dbReference type="EMBL" id="JBHSGD010000005">
    <property type="protein sequence ID" value="MFC4652691.1"/>
    <property type="molecule type" value="Genomic_DNA"/>
</dbReference>
<evidence type="ECO:0000259" key="4">
    <source>
        <dbReference type="PROSITE" id="PS50987"/>
    </source>
</evidence>
<feature type="domain" description="HTH arsR-type" evidence="4">
    <location>
        <begin position="1"/>
        <end position="92"/>
    </location>
</feature>
<dbReference type="Gene3D" id="1.10.10.10">
    <property type="entry name" value="Winged helix-like DNA-binding domain superfamily/Winged helix DNA-binding domain"/>
    <property type="match status" value="1"/>
</dbReference>
<evidence type="ECO:0000256" key="3">
    <source>
        <dbReference type="ARBA" id="ARBA00023163"/>
    </source>
</evidence>
<evidence type="ECO:0000256" key="2">
    <source>
        <dbReference type="ARBA" id="ARBA00023125"/>
    </source>
</evidence>
<organism evidence="5 6">
    <name type="scientific">Lactococcus nasutitermitis</name>
    <dbReference type="NCBI Taxonomy" id="1652957"/>
    <lineage>
        <taxon>Bacteria</taxon>
        <taxon>Bacillati</taxon>
        <taxon>Bacillota</taxon>
        <taxon>Bacilli</taxon>
        <taxon>Lactobacillales</taxon>
        <taxon>Streptococcaceae</taxon>
        <taxon>Lactococcus</taxon>
    </lineage>
</organism>
<dbReference type="InterPro" id="IPR051011">
    <property type="entry name" value="Metal_resp_trans_reg"/>
</dbReference>
<dbReference type="PANTHER" id="PTHR43132">
    <property type="entry name" value="ARSENICAL RESISTANCE OPERON REPRESSOR ARSR-RELATED"/>
    <property type="match status" value="1"/>
</dbReference>
<keyword evidence="1" id="KW-0805">Transcription regulation</keyword>
<dbReference type="PANTHER" id="PTHR43132:SF6">
    <property type="entry name" value="HTH-TYPE TRANSCRIPTIONAL REPRESSOR CZRA"/>
    <property type="match status" value="1"/>
</dbReference>
<dbReference type="RefSeq" id="WP_213535798.1">
    <property type="nucleotide sequence ID" value="NZ_BOVQ01000005.1"/>
</dbReference>
<dbReference type="SMART" id="SM00418">
    <property type="entry name" value="HTH_ARSR"/>
    <property type="match status" value="1"/>
</dbReference>
<protein>
    <submittedName>
        <fullName evidence="5">ArsR/SmtB family transcription factor</fullName>
    </submittedName>
</protein>
<keyword evidence="6" id="KW-1185">Reference proteome</keyword>
<keyword evidence="2" id="KW-0238">DNA-binding</keyword>
<dbReference type="Proteomes" id="UP001595987">
    <property type="component" value="Unassembled WGS sequence"/>
</dbReference>
<evidence type="ECO:0000313" key="5">
    <source>
        <dbReference type="EMBL" id="MFC4652691.1"/>
    </source>
</evidence>
<dbReference type="PRINTS" id="PR00778">
    <property type="entry name" value="HTHARSR"/>
</dbReference>
<comment type="caution">
    <text evidence="5">The sequence shown here is derived from an EMBL/GenBank/DDBJ whole genome shotgun (WGS) entry which is preliminary data.</text>
</comment>
<dbReference type="InterPro" id="IPR001845">
    <property type="entry name" value="HTH_ArsR_DNA-bd_dom"/>
</dbReference>
<proteinExistence type="predicted"/>
<keyword evidence="3" id="KW-0804">Transcription</keyword>
<accession>A0ABV9JDY0</accession>
<gene>
    <name evidence="5" type="ORF">ACFO26_07190</name>
</gene>
<dbReference type="InterPro" id="IPR036388">
    <property type="entry name" value="WH-like_DNA-bd_sf"/>
</dbReference>
<dbReference type="NCBIfam" id="NF033788">
    <property type="entry name" value="HTH_metalloreg"/>
    <property type="match status" value="1"/>
</dbReference>
<sequence>MNNELISEFLKLLANENRLAIILSLAKQPLIVSEIVEQTKISQSLASQQLKLLKSARIVSSERHGKSVLYSLYDQHILHLLKDISEHVSEKSHD</sequence>
<dbReference type="Pfam" id="PF01022">
    <property type="entry name" value="HTH_5"/>
    <property type="match status" value="1"/>
</dbReference>
<dbReference type="PROSITE" id="PS50987">
    <property type="entry name" value="HTH_ARSR_2"/>
    <property type="match status" value="1"/>
</dbReference>
<evidence type="ECO:0000313" key="6">
    <source>
        <dbReference type="Proteomes" id="UP001595987"/>
    </source>
</evidence>
<dbReference type="CDD" id="cd00090">
    <property type="entry name" value="HTH_ARSR"/>
    <property type="match status" value="1"/>
</dbReference>
<dbReference type="InterPro" id="IPR036390">
    <property type="entry name" value="WH_DNA-bd_sf"/>
</dbReference>
<name>A0ABV9JDY0_9LACT</name>
<reference evidence="6" key="1">
    <citation type="journal article" date="2019" name="Int. J. Syst. Evol. Microbiol.">
        <title>The Global Catalogue of Microorganisms (GCM) 10K type strain sequencing project: providing services to taxonomists for standard genome sequencing and annotation.</title>
        <authorList>
            <consortium name="The Broad Institute Genomics Platform"/>
            <consortium name="The Broad Institute Genome Sequencing Center for Infectious Disease"/>
            <person name="Wu L."/>
            <person name="Ma J."/>
        </authorList>
    </citation>
    <scope>NUCLEOTIDE SEQUENCE [LARGE SCALE GENOMIC DNA]</scope>
    <source>
        <strain evidence="6">CCUG 63287</strain>
    </source>
</reference>